<dbReference type="AlphaFoldDB" id="A0A2U1PI29"/>
<keyword evidence="7" id="KW-1185">Reference proteome</keyword>
<dbReference type="OrthoDB" id="1735573at2759"/>
<organism evidence="6 7">
    <name type="scientific">Artemisia annua</name>
    <name type="common">Sweet wormwood</name>
    <dbReference type="NCBI Taxonomy" id="35608"/>
    <lineage>
        <taxon>Eukaryota</taxon>
        <taxon>Viridiplantae</taxon>
        <taxon>Streptophyta</taxon>
        <taxon>Embryophyta</taxon>
        <taxon>Tracheophyta</taxon>
        <taxon>Spermatophyta</taxon>
        <taxon>Magnoliopsida</taxon>
        <taxon>eudicotyledons</taxon>
        <taxon>Gunneridae</taxon>
        <taxon>Pentapetalae</taxon>
        <taxon>asterids</taxon>
        <taxon>campanulids</taxon>
        <taxon>Asterales</taxon>
        <taxon>Asteraceae</taxon>
        <taxon>Asteroideae</taxon>
        <taxon>Anthemideae</taxon>
        <taxon>Artemisiinae</taxon>
        <taxon>Artemisia</taxon>
    </lineage>
</organism>
<comment type="subcellular location">
    <subcellularLocation>
        <location evidence="1">Nucleus</location>
    </subcellularLocation>
</comment>
<gene>
    <name evidence="6" type="ORF">CTI12_AA151190</name>
</gene>
<keyword evidence="3" id="KW-0863">Zinc-finger</keyword>
<name>A0A2U1PI29_ARTAN</name>
<dbReference type="PANTHER" id="PTHR46481">
    <property type="entry name" value="ZINC FINGER BED DOMAIN-CONTAINING PROTEIN 4"/>
    <property type="match status" value="1"/>
</dbReference>
<accession>A0A2U1PI29</accession>
<dbReference type="Proteomes" id="UP000245207">
    <property type="component" value="Unassembled WGS sequence"/>
</dbReference>
<keyword evidence="4" id="KW-0862">Zinc</keyword>
<comment type="caution">
    <text evidence="6">The sequence shown here is derived from an EMBL/GenBank/DDBJ whole genome shotgun (WGS) entry which is preliminary data.</text>
</comment>
<proteinExistence type="predicted"/>
<evidence type="ECO:0000256" key="2">
    <source>
        <dbReference type="ARBA" id="ARBA00022723"/>
    </source>
</evidence>
<dbReference type="EMBL" id="PKPP01001135">
    <property type="protein sequence ID" value="PWA85327.1"/>
    <property type="molecule type" value="Genomic_DNA"/>
</dbReference>
<evidence type="ECO:0000256" key="4">
    <source>
        <dbReference type="ARBA" id="ARBA00022833"/>
    </source>
</evidence>
<evidence type="ECO:0000313" key="6">
    <source>
        <dbReference type="EMBL" id="PWA85327.1"/>
    </source>
</evidence>
<protein>
    <submittedName>
        <fullName evidence="6">Zinc finger BED domain-containing protein DAYSLEEPER</fullName>
    </submittedName>
</protein>
<evidence type="ECO:0000256" key="3">
    <source>
        <dbReference type="ARBA" id="ARBA00022771"/>
    </source>
</evidence>
<evidence type="ECO:0000256" key="5">
    <source>
        <dbReference type="ARBA" id="ARBA00023242"/>
    </source>
</evidence>
<keyword evidence="2" id="KW-0479">Metal-binding</keyword>
<dbReference type="GO" id="GO:0008270">
    <property type="term" value="F:zinc ion binding"/>
    <property type="evidence" value="ECO:0007669"/>
    <property type="project" value="UniProtKB-KW"/>
</dbReference>
<keyword evidence="5" id="KW-0539">Nucleus</keyword>
<evidence type="ECO:0000313" key="7">
    <source>
        <dbReference type="Proteomes" id="UP000245207"/>
    </source>
</evidence>
<evidence type="ECO:0000256" key="1">
    <source>
        <dbReference type="ARBA" id="ARBA00004123"/>
    </source>
</evidence>
<reference evidence="6 7" key="1">
    <citation type="journal article" date="2018" name="Mol. Plant">
        <title>The genome of Artemisia annua provides insight into the evolution of Asteraceae family and artemisinin biosynthesis.</title>
        <authorList>
            <person name="Shen Q."/>
            <person name="Zhang L."/>
            <person name="Liao Z."/>
            <person name="Wang S."/>
            <person name="Yan T."/>
            <person name="Shi P."/>
            <person name="Liu M."/>
            <person name="Fu X."/>
            <person name="Pan Q."/>
            <person name="Wang Y."/>
            <person name="Lv Z."/>
            <person name="Lu X."/>
            <person name="Zhang F."/>
            <person name="Jiang W."/>
            <person name="Ma Y."/>
            <person name="Chen M."/>
            <person name="Hao X."/>
            <person name="Li L."/>
            <person name="Tang Y."/>
            <person name="Lv G."/>
            <person name="Zhou Y."/>
            <person name="Sun X."/>
            <person name="Brodelius P.E."/>
            <person name="Rose J.K.C."/>
            <person name="Tang K."/>
        </authorList>
    </citation>
    <scope>NUCLEOTIDE SEQUENCE [LARGE SCALE GENOMIC DNA]</scope>
    <source>
        <strain evidence="7">cv. Huhao1</strain>
        <tissue evidence="6">Leaf</tissue>
    </source>
</reference>
<dbReference type="InterPro" id="IPR052035">
    <property type="entry name" value="ZnF_BED_domain_contain"/>
</dbReference>
<dbReference type="PANTHER" id="PTHR46481:SF10">
    <property type="entry name" value="ZINC FINGER BED DOMAIN-CONTAINING PROTEIN 39"/>
    <property type="match status" value="1"/>
</dbReference>
<sequence length="126" mass="14213">MTKSCPVVQAAAAGSSQTTMGVDGSLFVYEADRVRDRMEKFVIQETLSFDHFDNKRMTALIQETLQPRYTHVSRMTLRRDCMKMWKMAKDEMILGFQALKIGVNLTSDVWTAPSGSPDAYLCVTAH</sequence>
<dbReference type="GO" id="GO:0005634">
    <property type="term" value="C:nucleus"/>
    <property type="evidence" value="ECO:0007669"/>
    <property type="project" value="UniProtKB-SubCell"/>
</dbReference>